<organism evidence="1 2">
    <name type="scientific">Stackebrandtia endophytica</name>
    <dbReference type="NCBI Taxonomy" id="1496996"/>
    <lineage>
        <taxon>Bacteria</taxon>
        <taxon>Bacillati</taxon>
        <taxon>Actinomycetota</taxon>
        <taxon>Actinomycetes</taxon>
        <taxon>Glycomycetales</taxon>
        <taxon>Glycomycetaceae</taxon>
        <taxon>Stackebrandtia</taxon>
    </lineage>
</organism>
<dbReference type="InterPro" id="IPR029044">
    <property type="entry name" value="Nucleotide-diphossugar_trans"/>
</dbReference>
<dbReference type="PANTHER" id="PTHR36529">
    <property type="entry name" value="SLL1095 PROTEIN"/>
    <property type="match status" value="1"/>
</dbReference>
<dbReference type="Pfam" id="PF09837">
    <property type="entry name" value="DUF2064"/>
    <property type="match status" value="1"/>
</dbReference>
<dbReference type="InParanoid" id="A0A543B0G1"/>
<keyword evidence="2" id="KW-1185">Reference proteome</keyword>
<dbReference type="AlphaFoldDB" id="A0A543B0G1"/>
<dbReference type="SUPFAM" id="SSF53448">
    <property type="entry name" value="Nucleotide-diphospho-sugar transferases"/>
    <property type="match status" value="1"/>
</dbReference>
<dbReference type="EMBL" id="VFOW01000001">
    <property type="protein sequence ID" value="TQL78322.1"/>
    <property type="molecule type" value="Genomic_DNA"/>
</dbReference>
<evidence type="ECO:0000313" key="2">
    <source>
        <dbReference type="Proteomes" id="UP000317043"/>
    </source>
</evidence>
<gene>
    <name evidence="1" type="ORF">FB566_3905</name>
</gene>
<proteinExistence type="predicted"/>
<name>A0A543B0G1_9ACTN</name>
<sequence>MTTDPPTCILVIAKAPEPGRVKTRLCPPLTPQQAAELAEAALRDTLEAVAASPARRRVLVLAGEPGEWLPEGFEVVRQFGDGLDDRLANAFDTDDGPCLLIGMDTPQVTPELMAPALAVDAWRGVDAWFGPALDGGFWALGLARPRPDLIRGVPMSRSDTGRIQRRRLIAAGLSVRDLPPLTDVDTVSDVADVVALTGSGAFAREVDRIGVLK</sequence>
<dbReference type="Proteomes" id="UP000317043">
    <property type="component" value="Unassembled WGS sequence"/>
</dbReference>
<dbReference type="OrthoDB" id="9798250at2"/>
<reference evidence="1 2" key="1">
    <citation type="submission" date="2019-06" db="EMBL/GenBank/DDBJ databases">
        <title>Sequencing the genomes of 1000 actinobacteria strains.</title>
        <authorList>
            <person name="Klenk H.-P."/>
        </authorList>
    </citation>
    <scope>NUCLEOTIDE SEQUENCE [LARGE SCALE GENOMIC DNA]</scope>
    <source>
        <strain evidence="1 2">DSM 45928</strain>
    </source>
</reference>
<dbReference type="PANTHER" id="PTHR36529:SF1">
    <property type="entry name" value="GLYCOSYLTRANSFERASE"/>
    <property type="match status" value="1"/>
</dbReference>
<protein>
    <recommendedName>
        <fullName evidence="3">Glycosyltransferase A (GT-A) superfamily protein (DUF2064 family)</fullName>
    </recommendedName>
</protein>
<evidence type="ECO:0000313" key="1">
    <source>
        <dbReference type="EMBL" id="TQL78322.1"/>
    </source>
</evidence>
<dbReference type="InterPro" id="IPR018641">
    <property type="entry name" value="Trfase_1_rSAM/seldom-assoc"/>
</dbReference>
<accession>A0A543B0G1</accession>
<evidence type="ECO:0008006" key="3">
    <source>
        <dbReference type="Google" id="ProtNLM"/>
    </source>
</evidence>
<dbReference type="Gene3D" id="3.90.550.10">
    <property type="entry name" value="Spore Coat Polysaccharide Biosynthesis Protein SpsA, Chain A"/>
    <property type="match status" value="1"/>
</dbReference>
<dbReference type="RefSeq" id="WP_142042583.1">
    <property type="nucleotide sequence ID" value="NZ_JBHTGS010000004.1"/>
</dbReference>
<comment type="caution">
    <text evidence="1">The sequence shown here is derived from an EMBL/GenBank/DDBJ whole genome shotgun (WGS) entry which is preliminary data.</text>
</comment>